<dbReference type="AlphaFoldDB" id="G8JRS6"/>
<dbReference type="HOGENOM" id="CLU_1219435_0_0_1"/>
<feature type="chain" id="PRO_5003510933" evidence="2">
    <location>
        <begin position="21"/>
        <end position="247"/>
    </location>
</feature>
<dbReference type="eggNOG" id="ENOG502S8MW">
    <property type="taxonomic scope" value="Eukaryota"/>
</dbReference>
<evidence type="ECO:0000313" key="4">
    <source>
        <dbReference type="Proteomes" id="UP000006790"/>
    </source>
</evidence>
<dbReference type="RefSeq" id="XP_003645662.1">
    <property type="nucleotide sequence ID" value="XM_003645614.1"/>
</dbReference>
<dbReference type="GeneID" id="11468928"/>
<dbReference type="OMA" id="FEFCFQN"/>
<dbReference type="EMBL" id="CP002499">
    <property type="protein sequence ID" value="AET38845.1"/>
    <property type="molecule type" value="Genomic_DNA"/>
</dbReference>
<evidence type="ECO:0000256" key="2">
    <source>
        <dbReference type="SAM" id="SignalP"/>
    </source>
</evidence>
<evidence type="ECO:0000313" key="3">
    <source>
        <dbReference type="EMBL" id="AET38845.1"/>
    </source>
</evidence>
<keyword evidence="1" id="KW-0472">Membrane</keyword>
<keyword evidence="1" id="KW-1133">Transmembrane helix</keyword>
<organism evidence="3 4">
    <name type="scientific">Eremothecium cymbalariae (strain CBS 270.75 / DBVPG 7215 / KCTC 17166 / NRRL Y-17582)</name>
    <name type="common">Yeast</name>
    <dbReference type="NCBI Taxonomy" id="931890"/>
    <lineage>
        <taxon>Eukaryota</taxon>
        <taxon>Fungi</taxon>
        <taxon>Dikarya</taxon>
        <taxon>Ascomycota</taxon>
        <taxon>Saccharomycotina</taxon>
        <taxon>Saccharomycetes</taxon>
        <taxon>Saccharomycetales</taxon>
        <taxon>Saccharomycetaceae</taxon>
        <taxon>Eremothecium</taxon>
    </lineage>
</organism>
<keyword evidence="1" id="KW-0812">Transmembrane</keyword>
<dbReference type="FunCoup" id="G8JRS6">
    <property type="interactions" value="64"/>
</dbReference>
<accession>G8JRS6</accession>
<protein>
    <submittedName>
        <fullName evidence="3">Uncharacterized protein</fullName>
    </submittedName>
</protein>
<gene>
    <name evidence="3" type="ordered locus">Ecym_3357</name>
</gene>
<feature type="signal peptide" evidence="2">
    <location>
        <begin position="1"/>
        <end position="20"/>
    </location>
</feature>
<proteinExistence type="predicted"/>
<dbReference type="KEGG" id="erc:Ecym_3357"/>
<dbReference type="InParanoid" id="G8JRS6"/>
<name>G8JRS6_ERECY</name>
<feature type="transmembrane region" description="Helical" evidence="1">
    <location>
        <begin position="218"/>
        <end position="242"/>
    </location>
</feature>
<keyword evidence="4" id="KW-1185">Reference proteome</keyword>
<dbReference type="Proteomes" id="UP000006790">
    <property type="component" value="Chromosome 3"/>
</dbReference>
<dbReference type="OrthoDB" id="4063755at2759"/>
<keyword evidence="2" id="KW-0732">Signal</keyword>
<sequence length="247" mass="28028">MSLFGLLLLDLLWFLTLIRCEIQGSSFTDGTLWFEIPPYKASEIDTDRLYDYQTCIRWQLNSPATVLFLQLKREDFPVHDIDPTRFGPSSVQQGRQKLQLSIHDLISGALILKDENVPTSGRTLSFSVGSLELFDICFINISSDSSWKAIDMVAALEMSVYSVDESSAFAITSITTQDMDLLSNVAKDTYLLVNPTGSGDLLISEEARRNLNESTYSWLMYRLFTLTITMFISYCIIVPIFLRILIK</sequence>
<reference evidence="4" key="1">
    <citation type="journal article" date="2012" name="G3 (Bethesda)">
        <title>Pichia sorbitophila, an interspecies yeast hybrid reveals early steps of genome resolution following polyploidization.</title>
        <authorList>
            <person name="Leh Louis V."/>
            <person name="Despons L."/>
            <person name="Friedrich A."/>
            <person name="Martin T."/>
            <person name="Durrens P."/>
            <person name="Casaregola S."/>
            <person name="Neuveglise C."/>
            <person name="Fairhead C."/>
            <person name="Marck C."/>
            <person name="Cruz J.A."/>
            <person name="Straub M.L."/>
            <person name="Kugler V."/>
            <person name="Sacerdot C."/>
            <person name="Uzunov Z."/>
            <person name="Thierry A."/>
            <person name="Weiss S."/>
            <person name="Bleykasten C."/>
            <person name="De Montigny J."/>
            <person name="Jacques N."/>
            <person name="Jung P."/>
            <person name="Lemaire M."/>
            <person name="Mallet S."/>
            <person name="Morel G."/>
            <person name="Richard G.F."/>
            <person name="Sarkar A."/>
            <person name="Savel G."/>
            <person name="Schacherer J."/>
            <person name="Seret M.L."/>
            <person name="Talla E."/>
            <person name="Samson G."/>
            <person name="Jubin C."/>
            <person name="Poulain J."/>
            <person name="Vacherie B."/>
            <person name="Barbe V."/>
            <person name="Pelletier E."/>
            <person name="Sherman D.J."/>
            <person name="Westhof E."/>
            <person name="Weissenbach J."/>
            <person name="Baret P.V."/>
            <person name="Wincker P."/>
            <person name="Gaillardin C."/>
            <person name="Dujon B."/>
            <person name="Souciet J.L."/>
        </authorList>
    </citation>
    <scope>NUCLEOTIDE SEQUENCE [LARGE SCALE GENOMIC DNA]</scope>
    <source>
        <strain evidence="4">CBS 270.75 / DBVPG 7215 / KCTC 17166 / NRRL Y-17582</strain>
    </source>
</reference>
<evidence type="ECO:0000256" key="1">
    <source>
        <dbReference type="SAM" id="Phobius"/>
    </source>
</evidence>